<dbReference type="PANTHER" id="PTHR12522">
    <property type="entry name" value="ZINC-FINGER PROTEIN NOLZ1-RELATED"/>
    <property type="match status" value="1"/>
</dbReference>
<evidence type="ECO:0000256" key="6">
    <source>
        <dbReference type="SAM" id="MobiDB-lite"/>
    </source>
</evidence>
<feature type="compositionally biased region" description="Polar residues" evidence="6">
    <location>
        <begin position="148"/>
        <end position="157"/>
    </location>
</feature>
<evidence type="ECO:0000256" key="5">
    <source>
        <dbReference type="PROSITE-ProRule" id="PRU00042"/>
    </source>
</evidence>
<protein>
    <recommendedName>
        <fullName evidence="7">C2H2-type domain-containing protein</fullName>
    </recommendedName>
</protein>
<evidence type="ECO:0000313" key="10">
    <source>
        <dbReference type="Proteomes" id="UP000014760"/>
    </source>
</evidence>
<feature type="compositionally biased region" description="Polar residues" evidence="6">
    <location>
        <begin position="1"/>
        <end position="10"/>
    </location>
</feature>
<feature type="compositionally biased region" description="Basic and acidic residues" evidence="6">
    <location>
        <begin position="56"/>
        <end position="67"/>
    </location>
</feature>
<dbReference type="InterPro" id="IPR013087">
    <property type="entry name" value="Znf_C2H2_type"/>
</dbReference>
<dbReference type="PANTHER" id="PTHR12522:SF4">
    <property type="entry name" value="ZINC FINGER PROTEIN ELBOW"/>
    <property type="match status" value="1"/>
</dbReference>
<keyword evidence="3 5" id="KW-0863">Zinc-finger</keyword>
<dbReference type="OMA" id="LMYPSPH"/>
<name>R7U9X9_CAPTE</name>
<evidence type="ECO:0000313" key="8">
    <source>
        <dbReference type="EMBL" id="ELT99925.1"/>
    </source>
</evidence>
<organism evidence="8">
    <name type="scientific">Capitella teleta</name>
    <name type="common">Polychaete worm</name>
    <dbReference type="NCBI Taxonomy" id="283909"/>
    <lineage>
        <taxon>Eukaryota</taxon>
        <taxon>Metazoa</taxon>
        <taxon>Spiralia</taxon>
        <taxon>Lophotrochozoa</taxon>
        <taxon>Annelida</taxon>
        <taxon>Polychaeta</taxon>
        <taxon>Sedentaria</taxon>
        <taxon>Scolecida</taxon>
        <taxon>Capitellidae</taxon>
        <taxon>Capitella</taxon>
    </lineage>
</organism>
<evidence type="ECO:0000256" key="4">
    <source>
        <dbReference type="ARBA" id="ARBA00022833"/>
    </source>
</evidence>
<reference evidence="10" key="1">
    <citation type="submission" date="2012-12" db="EMBL/GenBank/DDBJ databases">
        <authorList>
            <person name="Hellsten U."/>
            <person name="Grimwood J."/>
            <person name="Chapman J.A."/>
            <person name="Shapiro H."/>
            <person name="Aerts A."/>
            <person name="Otillar R.P."/>
            <person name="Terry A.Y."/>
            <person name="Boore J.L."/>
            <person name="Simakov O."/>
            <person name="Marletaz F."/>
            <person name="Cho S.-J."/>
            <person name="Edsinger-Gonzales E."/>
            <person name="Havlak P."/>
            <person name="Kuo D.-H."/>
            <person name="Larsson T."/>
            <person name="Lv J."/>
            <person name="Arendt D."/>
            <person name="Savage R."/>
            <person name="Osoegawa K."/>
            <person name="de Jong P."/>
            <person name="Lindberg D.R."/>
            <person name="Seaver E.C."/>
            <person name="Weisblat D.A."/>
            <person name="Putnam N.H."/>
            <person name="Grigoriev I.V."/>
            <person name="Rokhsar D.S."/>
        </authorList>
    </citation>
    <scope>NUCLEOTIDE SEQUENCE</scope>
    <source>
        <strain evidence="10">I ESC-2004</strain>
    </source>
</reference>
<feature type="compositionally biased region" description="Low complexity" evidence="6">
    <location>
        <begin position="69"/>
        <end position="83"/>
    </location>
</feature>
<dbReference type="GO" id="GO:0045892">
    <property type="term" value="P:negative regulation of DNA-templated transcription"/>
    <property type="evidence" value="ECO:0007669"/>
    <property type="project" value="TreeGrafter"/>
</dbReference>
<evidence type="ECO:0000256" key="1">
    <source>
        <dbReference type="ARBA" id="ARBA00010144"/>
    </source>
</evidence>
<evidence type="ECO:0000259" key="7">
    <source>
        <dbReference type="PROSITE" id="PS50157"/>
    </source>
</evidence>
<evidence type="ECO:0000313" key="9">
    <source>
        <dbReference type="EnsemblMetazoa" id="CapteP225552"/>
    </source>
</evidence>
<reference evidence="9" key="3">
    <citation type="submission" date="2015-06" db="UniProtKB">
        <authorList>
            <consortium name="EnsemblMetazoa"/>
        </authorList>
    </citation>
    <scope>IDENTIFICATION</scope>
</reference>
<dbReference type="Proteomes" id="UP000014760">
    <property type="component" value="Unassembled WGS sequence"/>
</dbReference>
<keyword evidence="4" id="KW-0862">Zinc</keyword>
<dbReference type="EMBL" id="AMQN01009856">
    <property type="status" value="NOT_ANNOTATED_CDS"/>
    <property type="molecule type" value="Genomic_DNA"/>
</dbReference>
<proteinExistence type="inferred from homology"/>
<feature type="region of interest" description="Disordered" evidence="6">
    <location>
        <begin position="1"/>
        <end position="21"/>
    </location>
</feature>
<dbReference type="HOGENOM" id="CLU_035082_1_0_1"/>
<feature type="compositionally biased region" description="Polar residues" evidence="6">
    <location>
        <begin position="38"/>
        <end position="50"/>
    </location>
</feature>
<dbReference type="EnsemblMetazoa" id="CapteT225552">
    <property type="protein sequence ID" value="CapteP225552"/>
    <property type="gene ID" value="CapteG225552"/>
</dbReference>
<feature type="compositionally biased region" description="Low complexity" evidence="6">
    <location>
        <begin position="102"/>
        <end position="127"/>
    </location>
</feature>
<dbReference type="AlphaFoldDB" id="R7U9X9"/>
<evidence type="ECO:0000256" key="3">
    <source>
        <dbReference type="ARBA" id="ARBA00022771"/>
    </source>
</evidence>
<dbReference type="GO" id="GO:0005634">
    <property type="term" value="C:nucleus"/>
    <property type="evidence" value="ECO:0007669"/>
    <property type="project" value="TreeGrafter"/>
</dbReference>
<keyword evidence="2" id="KW-0479">Metal-binding</keyword>
<comment type="similarity">
    <text evidence="1">Belongs to the Elbow/Noc family.</text>
</comment>
<gene>
    <name evidence="8" type="ORF">CAPTEDRAFT_225552</name>
</gene>
<feature type="compositionally biased region" description="Low complexity" evidence="6">
    <location>
        <begin position="134"/>
        <end position="147"/>
    </location>
</feature>
<reference evidence="8 10" key="2">
    <citation type="journal article" date="2013" name="Nature">
        <title>Insights into bilaterian evolution from three spiralian genomes.</title>
        <authorList>
            <person name="Simakov O."/>
            <person name="Marletaz F."/>
            <person name="Cho S.J."/>
            <person name="Edsinger-Gonzales E."/>
            <person name="Havlak P."/>
            <person name="Hellsten U."/>
            <person name="Kuo D.H."/>
            <person name="Larsson T."/>
            <person name="Lv J."/>
            <person name="Arendt D."/>
            <person name="Savage R."/>
            <person name="Osoegawa K."/>
            <person name="de Jong P."/>
            <person name="Grimwood J."/>
            <person name="Chapman J.A."/>
            <person name="Shapiro H."/>
            <person name="Aerts A."/>
            <person name="Otillar R.P."/>
            <person name="Terry A.Y."/>
            <person name="Boore J.L."/>
            <person name="Grigoriev I.V."/>
            <person name="Lindberg D.R."/>
            <person name="Seaver E.C."/>
            <person name="Weisblat D.A."/>
            <person name="Putnam N.H."/>
            <person name="Rokhsar D.S."/>
        </authorList>
    </citation>
    <scope>NUCLEOTIDE SEQUENCE</scope>
    <source>
        <strain evidence="8 10">I ESC-2004</strain>
    </source>
</reference>
<feature type="region of interest" description="Disordered" evidence="6">
    <location>
        <begin position="38"/>
        <end position="157"/>
    </location>
</feature>
<feature type="domain" description="C2H2-type" evidence="7">
    <location>
        <begin position="349"/>
        <end position="382"/>
    </location>
</feature>
<dbReference type="FunCoup" id="R7U9X9">
    <property type="interactions" value="297"/>
</dbReference>
<dbReference type="EMBL" id="KB306385">
    <property type="protein sequence ID" value="ELT99925.1"/>
    <property type="molecule type" value="Genomic_DNA"/>
</dbReference>
<keyword evidence="10" id="KW-1185">Reference proteome</keyword>
<dbReference type="GO" id="GO:0008270">
    <property type="term" value="F:zinc ion binding"/>
    <property type="evidence" value="ECO:0007669"/>
    <property type="project" value="UniProtKB-KW"/>
</dbReference>
<dbReference type="PROSITE" id="PS50157">
    <property type="entry name" value="ZINC_FINGER_C2H2_2"/>
    <property type="match status" value="1"/>
</dbReference>
<dbReference type="InterPro" id="IPR051520">
    <property type="entry name" value="Elbow/Noc_ZnFinger"/>
</dbReference>
<accession>R7U9X9</accession>
<evidence type="ECO:0000256" key="2">
    <source>
        <dbReference type="ARBA" id="ARBA00022723"/>
    </source>
</evidence>
<feature type="compositionally biased region" description="Polar residues" evidence="6">
    <location>
        <begin position="86"/>
        <end position="101"/>
    </location>
</feature>
<sequence length="481" mass="49247">MLTTAGSSQYLHPDYIQPLPTTLDAKKSPLALLAQTCSSIGKDSPSSSAKSLIPPIERKDAPKDRSSSRSKSASPGSKTSPAPDRNASQPSRADSNASPPRSTSSVTSQASSSPSGFKPPSTSPSKSPHAKIDSSTTTTSVTQQPTPASMSSSQTNSRISINCGNMMLEVNHESKAASSAGTHLPGTLRPDLVPSHMPHLPHHLAAAYPGMHLPLGLGYPFDPAASAYAAALSGAAAGHAGLLKPGALPSSSSALSSYLNYARMKSPYAGSSHCKDPYCGGHCQSSTSCSAGCIHEKPPATSLPQGTLPFYPGALGASPSSLHALSSLYAAGHPYGAMLPGAAQGLSPFVCNWVGGSEYCGKRFSSSEELLQHLRTHSSDASALAAAALPYAHLGLPPYVLPNSGSLSPNSALRSSLGRSLSPSSLVAASRFHPYKSPLSSLSVPPGTPGARLPMSLPSPLAAHYPSYWADAQRLGAAVTP</sequence>
<dbReference type="OrthoDB" id="10054079at2759"/>
<dbReference type="Gene3D" id="3.30.160.60">
    <property type="entry name" value="Classic Zinc Finger"/>
    <property type="match status" value="1"/>
</dbReference>